<dbReference type="Proteomes" id="UP000807504">
    <property type="component" value="Unassembled WGS sequence"/>
</dbReference>
<accession>A0A8T0ESH8</accession>
<name>A0A8T0ESH8_ARGBR</name>
<evidence type="ECO:0000313" key="2">
    <source>
        <dbReference type="Proteomes" id="UP000807504"/>
    </source>
</evidence>
<reference evidence="1" key="2">
    <citation type="submission" date="2020-06" db="EMBL/GenBank/DDBJ databases">
        <authorList>
            <person name="Sheffer M."/>
        </authorList>
    </citation>
    <scope>NUCLEOTIDE SEQUENCE</scope>
</reference>
<keyword evidence="2" id="KW-1185">Reference proteome</keyword>
<dbReference type="EMBL" id="JABXBU010002072">
    <property type="protein sequence ID" value="KAF8778204.1"/>
    <property type="molecule type" value="Genomic_DNA"/>
</dbReference>
<evidence type="ECO:0000313" key="1">
    <source>
        <dbReference type="EMBL" id="KAF8778204.1"/>
    </source>
</evidence>
<comment type="caution">
    <text evidence="1">The sequence shown here is derived from an EMBL/GenBank/DDBJ whole genome shotgun (WGS) entry which is preliminary data.</text>
</comment>
<gene>
    <name evidence="1" type="ORF">HNY73_014946</name>
</gene>
<organism evidence="1 2">
    <name type="scientific">Argiope bruennichi</name>
    <name type="common">Wasp spider</name>
    <name type="synonym">Aranea bruennichi</name>
    <dbReference type="NCBI Taxonomy" id="94029"/>
    <lineage>
        <taxon>Eukaryota</taxon>
        <taxon>Metazoa</taxon>
        <taxon>Ecdysozoa</taxon>
        <taxon>Arthropoda</taxon>
        <taxon>Chelicerata</taxon>
        <taxon>Arachnida</taxon>
        <taxon>Araneae</taxon>
        <taxon>Araneomorphae</taxon>
        <taxon>Entelegynae</taxon>
        <taxon>Araneoidea</taxon>
        <taxon>Araneidae</taxon>
        <taxon>Argiope</taxon>
    </lineage>
</organism>
<reference evidence="1" key="1">
    <citation type="journal article" date="2020" name="bioRxiv">
        <title>Chromosome-level reference genome of the European wasp spider Argiope bruennichi: a resource for studies on range expansion and evolutionary adaptation.</title>
        <authorList>
            <person name="Sheffer M.M."/>
            <person name="Hoppe A."/>
            <person name="Krehenwinkel H."/>
            <person name="Uhl G."/>
            <person name="Kuss A.W."/>
            <person name="Jensen L."/>
            <person name="Jensen C."/>
            <person name="Gillespie R.G."/>
            <person name="Hoff K.J."/>
            <person name="Prost S."/>
        </authorList>
    </citation>
    <scope>NUCLEOTIDE SEQUENCE</scope>
</reference>
<protein>
    <submittedName>
        <fullName evidence="1">Uncharacterized protein</fullName>
    </submittedName>
</protein>
<sequence length="67" mass="7719">MDSPVKRPYGDVMRRRQAFAQRQSARHLVRTLGRKPLCCPWGVMPARDIIGLCAQRVAEDDKGRHPY</sequence>
<dbReference type="AlphaFoldDB" id="A0A8T0ESH8"/>
<proteinExistence type="predicted"/>